<dbReference type="EMBL" id="JAGGLQ010000002">
    <property type="protein sequence ID" value="MBP2035460.1"/>
    <property type="molecule type" value="Genomic_DNA"/>
</dbReference>
<reference evidence="1 2" key="1">
    <citation type="submission" date="2021-03" db="EMBL/GenBank/DDBJ databases">
        <title>Genomic Encyclopedia of Type Strains, Phase IV (KMG-IV): sequencing the most valuable type-strain genomes for metagenomic binning, comparative biology and taxonomic classification.</title>
        <authorList>
            <person name="Goeker M."/>
        </authorList>
    </citation>
    <scope>NUCLEOTIDE SEQUENCE [LARGE SCALE GENOMIC DNA]</scope>
    <source>
        <strain evidence="1 2">DSM 40526</strain>
    </source>
</reference>
<accession>A0ABS4KZK2</accession>
<protein>
    <submittedName>
        <fullName evidence="1">Uncharacterized protein</fullName>
    </submittedName>
</protein>
<dbReference type="Proteomes" id="UP001519310">
    <property type="component" value="Unassembled WGS sequence"/>
</dbReference>
<evidence type="ECO:0000313" key="1">
    <source>
        <dbReference type="EMBL" id="MBP2035460.1"/>
    </source>
</evidence>
<sequence>MTSRTVKLLADAATPEDLFHGQWQGRPSKLDAFRPYLDDRWNQGCTNAWTV</sequence>
<keyword evidence="2" id="KW-1185">Reference proteome</keyword>
<comment type="caution">
    <text evidence="1">The sequence shown here is derived from an EMBL/GenBank/DDBJ whole genome shotgun (WGS) entry which is preliminary data.</text>
</comment>
<evidence type="ECO:0000313" key="2">
    <source>
        <dbReference type="Proteomes" id="UP001519310"/>
    </source>
</evidence>
<organism evidence="1 2">
    <name type="scientific">Streptomyces avidinii</name>
    <dbReference type="NCBI Taxonomy" id="1895"/>
    <lineage>
        <taxon>Bacteria</taxon>
        <taxon>Bacillati</taxon>
        <taxon>Actinomycetota</taxon>
        <taxon>Actinomycetes</taxon>
        <taxon>Kitasatosporales</taxon>
        <taxon>Streptomycetaceae</taxon>
        <taxon>Streptomyces</taxon>
    </lineage>
</organism>
<proteinExistence type="predicted"/>
<dbReference type="RefSeq" id="WP_189968597.1">
    <property type="nucleotide sequence ID" value="NZ_BMVL01000005.1"/>
</dbReference>
<name>A0ABS4KZK2_STRAV</name>
<gene>
    <name evidence="1" type="ORF">J2Z77_001247</name>
</gene>